<dbReference type="PANTHER" id="PTHR34387:SF2">
    <property type="entry name" value="SLR1258 PROTEIN"/>
    <property type="match status" value="1"/>
</dbReference>
<feature type="transmembrane region" description="Helical" evidence="1">
    <location>
        <begin position="38"/>
        <end position="56"/>
    </location>
</feature>
<reference evidence="2 3" key="1">
    <citation type="submission" date="2024-06" db="EMBL/GenBank/DDBJ databases">
        <title>Sorghum-associated microbial communities from plants grown in Nebraska, USA.</title>
        <authorList>
            <person name="Schachtman D."/>
        </authorList>
    </citation>
    <scope>NUCLEOTIDE SEQUENCE [LARGE SCALE GENOMIC DNA]</scope>
    <source>
        <strain evidence="2 3">2814</strain>
    </source>
</reference>
<evidence type="ECO:0000313" key="3">
    <source>
        <dbReference type="Proteomes" id="UP001549313"/>
    </source>
</evidence>
<accession>A0ABV2R8K3</accession>
<evidence type="ECO:0000256" key="1">
    <source>
        <dbReference type="SAM" id="Phobius"/>
    </source>
</evidence>
<name>A0ABV2R8K3_9CAUL</name>
<sequence length="279" mass="29666">MGVFRVRSGLNGQVGRQSDEDVRPWFLTEIMMTRTARALMLGTALMTLAAPAVAFAQSASPMQVHAMAQQPALNLSAYGEVKVAPDQATINFGVVTEAATAQEAMAQNAQQMTRVVAALRRAGVAERDIQTSGLNLSAQYDYQQNEPPKLRGYQVQNRVTVIINDLTKVGSTADAVVTAGVNQIDGISFGLKDAKAAEDQARQLAVRALQDKARLYAQALGVQLGGVRSLTEGGGFMPEPPRPMPMYARAMDASGAATPVSAGELTVRIDISGVYDIGR</sequence>
<gene>
    <name evidence="2" type="ORF">ABIE19_000819</name>
</gene>
<dbReference type="Proteomes" id="UP001549313">
    <property type="component" value="Unassembled WGS sequence"/>
</dbReference>
<dbReference type="Gene3D" id="3.30.70.2970">
    <property type="entry name" value="Protein of unknown function (DUF541), domain 2"/>
    <property type="match status" value="1"/>
</dbReference>
<comment type="caution">
    <text evidence="2">The sequence shown here is derived from an EMBL/GenBank/DDBJ whole genome shotgun (WGS) entry which is preliminary data.</text>
</comment>
<dbReference type="Pfam" id="PF04402">
    <property type="entry name" value="SIMPL"/>
    <property type="match status" value="1"/>
</dbReference>
<keyword evidence="1" id="KW-0472">Membrane</keyword>
<dbReference type="EMBL" id="JBEPTF010000001">
    <property type="protein sequence ID" value="MET4682910.1"/>
    <property type="molecule type" value="Genomic_DNA"/>
</dbReference>
<keyword evidence="1" id="KW-1133">Transmembrane helix</keyword>
<dbReference type="PANTHER" id="PTHR34387">
    <property type="entry name" value="SLR1258 PROTEIN"/>
    <property type="match status" value="1"/>
</dbReference>
<dbReference type="InterPro" id="IPR052022">
    <property type="entry name" value="26kDa_periplasmic_antigen"/>
</dbReference>
<keyword evidence="1" id="KW-0812">Transmembrane</keyword>
<protein>
    <submittedName>
        <fullName evidence="2">Uncharacterized protein YggE</fullName>
    </submittedName>
</protein>
<keyword evidence="3" id="KW-1185">Reference proteome</keyword>
<dbReference type="InterPro" id="IPR007497">
    <property type="entry name" value="SIMPL/DUF541"/>
</dbReference>
<proteinExistence type="predicted"/>
<organism evidence="2 3">
    <name type="scientific">Brevundimonas faecalis</name>
    <dbReference type="NCBI Taxonomy" id="947378"/>
    <lineage>
        <taxon>Bacteria</taxon>
        <taxon>Pseudomonadati</taxon>
        <taxon>Pseudomonadota</taxon>
        <taxon>Alphaproteobacteria</taxon>
        <taxon>Caulobacterales</taxon>
        <taxon>Caulobacteraceae</taxon>
        <taxon>Brevundimonas</taxon>
    </lineage>
</organism>
<dbReference type="Gene3D" id="3.30.110.170">
    <property type="entry name" value="Protein of unknown function (DUF541), domain 1"/>
    <property type="match status" value="1"/>
</dbReference>
<evidence type="ECO:0000313" key="2">
    <source>
        <dbReference type="EMBL" id="MET4682910.1"/>
    </source>
</evidence>